<organism evidence="1 2">
    <name type="scientific">Mucilaginibacter pineti</name>
    <dbReference type="NCBI Taxonomy" id="1391627"/>
    <lineage>
        <taxon>Bacteria</taxon>
        <taxon>Pseudomonadati</taxon>
        <taxon>Bacteroidota</taxon>
        <taxon>Sphingobacteriia</taxon>
        <taxon>Sphingobacteriales</taxon>
        <taxon>Sphingobacteriaceae</taxon>
        <taxon>Mucilaginibacter</taxon>
    </lineage>
</organism>
<evidence type="ECO:0000313" key="1">
    <source>
        <dbReference type="EMBL" id="SDE97452.1"/>
    </source>
</evidence>
<gene>
    <name evidence="1" type="ORF">SAMN05216464_111141</name>
</gene>
<keyword evidence="2" id="KW-1185">Reference proteome</keyword>
<dbReference type="SUPFAM" id="SSF140736">
    <property type="entry name" value="Rv1873-like"/>
    <property type="match status" value="1"/>
</dbReference>
<dbReference type="Proteomes" id="UP000199072">
    <property type="component" value="Unassembled WGS sequence"/>
</dbReference>
<dbReference type="Gene3D" id="1.25.40.380">
    <property type="entry name" value="Protein of unknown function DUF1810"/>
    <property type="match status" value="1"/>
</dbReference>
<dbReference type="InterPro" id="IPR036287">
    <property type="entry name" value="Rv1873-like_sf"/>
</dbReference>
<protein>
    <submittedName>
        <fullName evidence="1">Uncharacterized protein</fullName>
    </submittedName>
</protein>
<evidence type="ECO:0000313" key="2">
    <source>
        <dbReference type="Proteomes" id="UP000199072"/>
    </source>
</evidence>
<name>A0A1G7HAI7_9SPHI</name>
<dbReference type="STRING" id="1391627.SAMN05216464_111141"/>
<dbReference type="InterPro" id="IPR014937">
    <property type="entry name" value="DUF1810"/>
</dbReference>
<proteinExistence type="predicted"/>
<dbReference type="EMBL" id="FNAI01000011">
    <property type="protein sequence ID" value="SDE97452.1"/>
    <property type="molecule type" value="Genomic_DNA"/>
</dbReference>
<sequence>MKQHSVRSKAAESAATGCGMSFPNSRAWVTEGSRYYAIKDINETTEYLLDQQLGTWMTMICKALLEQPINDARTIFGSPDDLKLRSCLTPFDAVPATFPVFSQVLDKFSAVNAIREQWNY</sequence>
<accession>A0A1G7HAI7</accession>
<dbReference type="AlphaFoldDB" id="A0A1G7HAI7"/>
<dbReference type="Pfam" id="PF08837">
    <property type="entry name" value="DUF1810"/>
    <property type="match status" value="1"/>
</dbReference>
<reference evidence="1 2" key="1">
    <citation type="submission" date="2016-10" db="EMBL/GenBank/DDBJ databases">
        <authorList>
            <person name="de Groot N.N."/>
        </authorList>
    </citation>
    <scope>NUCLEOTIDE SEQUENCE [LARGE SCALE GENOMIC DNA]</scope>
    <source>
        <strain evidence="1 2">47C3B</strain>
    </source>
</reference>